<organism evidence="1 2">
    <name type="scientific">Sphagnum troendelagicum</name>
    <dbReference type="NCBI Taxonomy" id="128251"/>
    <lineage>
        <taxon>Eukaryota</taxon>
        <taxon>Viridiplantae</taxon>
        <taxon>Streptophyta</taxon>
        <taxon>Embryophyta</taxon>
        <taxon>Bryophyta</taxon>
        <taxon>Sphagnophytina</taxon>
        <taxon>Sphagnopsida</taxon>
        <taxon>Sphagnales</taxon>
        <taxon>Sphagnaceae</taxon>
        <taxon>Sphagnum</taxon>
    </lineage>
</organism>
<name>A0ABP0U4F8_9BRYO</name>
<proteinExistence type="predicted"/>
<gene>
    <name evidence="1" type="ORF">CSSPTR1EN2_LOCUS11113</name>
</gene>
<protein>
    <submittedName>
        <fullName evidence="1">Uncharacterized protein</fullName>
    </submittedName>
</protein>
<reference evidence="1" key="1">
    <citation type="submission" date="2024-02" db="EMBL/GenBank/DDBJ databases">
        <authorList>
            <consortium name="ELIXIR-Norway"/>
            <consortium name="Elixir Norway"/>
        </authorList>
    </citation>
    <scope>NUCLEOTIDE SEQUENCE</scope>
</reference>
<evidence type="ECO:0000313" key="2">
    <source>
        <dbReference type="Proteomes" id="UP001497512"/>
    </source>
</evidence>
<keyword evidence="2" id="KW-1185">Reference proteome</keyword>
<dbReference type="Proteomes" id="UP001497512">
    <property type="component" value="Chromosome 19"/>
</dbReference>
<dbReference type="EMBL" id="OZ019911">
    <property type="protein sequence ID" value="CAK9212192.1"/>
    <property type="molecule type" value="Genomic_DNA"/>
</dbReference>
<accession>A0ABP0U4F8</accession>
<sequence length="174" mass="19750">MKVKDVIRKGRGVRRGSGFDEVDAEILVGSSACQNVVGSAIRGDREAQLVEIERLEREANTGRLEREILKCKVERMQRSISLQSLVDDWLGYISLLTATEQVNGIVHVTWTRAIFLEFIDAIQVEELGELGHFLIFIAKEFNVKKNAGLQIEWIGMEEHMLLKFGKKSQPQLCH</sequence>
<evidence type="ECO:0000313" key="1">
    <source>
        <dbReference type="EMBL" id="CAK9212192.1"/>
    </source>
</evidence>